<gene>
    <name evidence="2" type="ORF">Gotri_006074</name>
</gene>
<comment type="caution">
    <text evidence="2">The sequence shown here is derived from an EMBL/GenBank/DDBJ whole genome shotgun (WGS) entry which is preliminary data.</text>
</comment>
<keyword evidence="3" id="KW-1185">Reference proteome</keyword>
<feature type="compositionally biased region" description="Acidic residues" evidence="1">
    <location>
        <begin position="211"/>
        <end position="225"/>
    </location>
</feature>
<evidence type="ECO:0000313" key="2">
    <source>
        <dbReference type="EMBL" id="MBA0778179.1"/>
    </source>
</evidence>
<dbReference type="EMBL" id="JABEZW010000010">
    <property type="protein sequence ID" value="MBA0778179.1"/>
    <property type="molecule type" value="Genomic_DNA"/>
</dbReference>
<feature type="region of interest" description="Disordered" evidence="1">
    <location>
        <begin position="188"/>
        <end position="225"/>
    </location>
</feature>
<evidence type="ECO:0000313" key="3">
    <source>
        <dbReference type="Proteomes" id="UP000593568"/>
    </source>
</evidence>
<protein>
    <submittedName>
        <fullName evidence="2">Uncharacterized protein</fullName>
    </submittedName>
</protein>
<sequence>MSLVWYDRWERFRVTLKENVVIPLVHEFYATLRDEETRRPHGVQWKLLMVRGKDVPFTPKTICEFYDAPYYGTKFLENIDLDKFEDINMKSIVKYLTGNHGEWKLRPDIGLLINFNQAIMFPVAKMWMGMDPSKYEAMYEWPEDWDFFPLPSDGTLQKRRGSTRGERAIHVPNERMFQRHLKGKENRYLEKKRARIEEQEAEVGKESTEERQEDDETNYFEEEDN</sequence>
<feature type="compositionally biased region" description="Basic and acidic residues" evidence="1">
    <location>
        <begin position="188"/>
        <end position="210"/>
    </location>
</feature>
<proteinExistence type="predicted"/>
<dbReference type="AlphaFoldDB" id="A0A7J9EYR1"/>
<dbReference type="Proteomes" id="UP000593568">
    <property type="component" value="Unassembled WGS sequence"/>
</dbReference>
<accession>A0A7J9EYR1</accession>
<reference evidence="2 3" key="1">
    <citation type="journal article" date="2019" name="Genome Biol. Evol.">
        <title>Insights into the evolution of the New World diploid cottons (Gossypium, subgenus Houzingenia) based on genome sequencing.</title>
        <authorList>
            <person name="Grover C.E."/>
            <person name="Arick M.A. 2nd"/>
            <person name="Thrash A."/>
            <person name="Conover J.L."/>
            <person name="Sanders W.S."/>
            <person name="Peterson D.G."/>
            <person name="Frelichowski J.E."/>
            <person name="Scheffler J.A."/>
            <person name="Scheffler B.E."/>
            <person name="Wendel J.F."/>
        </authorList>
    </citation>
    <scope>NUCLEOTIDE SEQUENCE [LARGE SCALE GENOMIC DNA]</scope>
    <source>
        <strain evidence="2">8</strain>
        <tissue evidence="2">Leaf</tissue>
    </source>
</reference>
<name>A0A7J9EYR1_9ROSI</name>
<organism evidence="2 3">
    <name type="scientific">Gossypium trilobum</name>
    <dbReference type="NCBI Taxonomy" id="34281"/>
    <lineage>
        <taxon>Eukaryota</taxon>
        <taxon>Viridiplantae</taxon>
        <taxon>Streptophyta</taxon>
        <taxon>Embryophyta</taxon>
        <taxon>Tracheophyta</taxon>
        <taxon>Spermatophyta</taxon>
        <taxon>Magnoliopsida</taxon>
        <taxon>eudicotyledons</taxon>
        <taxon>Gunneridae</taxon>
        <taxon>Pentapetalae</taxon>
        <taxon>rosids</taxon>
        <taxon>malvids</taxon>
        <taxon>Malvales</taxon>
        <taxon>Malvaceae</taxon>
        <taxon>Malvoideae</taxon>
        <taxon>Gossypium</taxon>
    </lineage>
</organism>
<evidence type="ECO:0000256" key="1">
    <source>
        <dbReference type="SAM" id="MobiDB-lite"/>
    </source>
</evidence>